<dbReference type="SMART" id="SM00867">
    <property type="entry name" value="YceI"/>
    <property type="match status" value="1"/>
</dbReference>
<protein>
    <submittedName>
        <fullName evidence="2">YceI family protein</fullName>
    </submittedName>
</protein>
<dbReference type="AlphaFoldDB" id="A0A3E1Y2H6"/>
<dbReference type="SUPFAM" id="SSF101874">
    <property type="entry name" value="YceI-like"/>
    <property type="match status" value="1"/>
</dbReference>
<reference evidence="2 3" key="1">
    <citation type="submission" date="2018-07" db="EMBL/GenBank/DDBJ databases">
        <title>Chitinophaga K2CV101002-2 sp. nov., isolated from a monsoon evergreen broad-leaved forest soil.</title>
        <authorList>
            <person name="Lv Y."/>
        </authorList>
    </citation>
    <scope>NUCLEOTIDE SEQUENCE [LARGE SCALE GENOMIC DNA]</scope>
    <source>
        <strain evidence="2 3">GDMCC 1.1288</strain>
    </source>
</reference>
<dbReference type="InterPro" id="IPR036761">
    <property type="entry name" value="TTHA0802/YceI-like_sf"/>
</dbReference>
<dbReference type="PANTHER" id="PTHR34406">
    <property type="entry name" value="PROTEIN YCEI"/>
    <property type="match status" value="1"/>
</dbReference>
<evidence type="ECO:0000313" key="3">
    <source>
        <dbReference type="Proteomes" id="UP000260644"/>
    </source>
</evidence>
<evidence type="ECO:0000259" key="1">
    <source>
        <dbReference type="SMART" id="SM00867"/>
    </source>
</evidence>
<dbReference type="RefSeq" id="WP_116978763.1">
    <property type="nucleotide sequence ID" value="NZ_QPMM01000018.1"/>
</dbReference>
<dbReference type="PROSITE" id="PS51257">
    <property type="entry name" value="PROKAR_LIPOPROTEIN"/>
    <property type="match status" value="1"/>
</dbReference>
<dbReference type="Pfam" id="PF04264">
    <property type="entry name" value="YceI"/>
    <property type="match status" value="1"/>
</dbReference>
<gene>
    <name evidence="2" type="ORF">DVR12_26130</name>
</gene>
<comment type="caution">
    <text evidence="2">The sequence shown here is derived from an EMBL/GenBank/DDBJ whole genome shotgun (WGS) entry which is preliminary data.</text>
</comment>
<name>A0A3E1Y2H6_9BACT</name>
<dbReference type="EMBL" id="QPMM01000018">
    <property type="protein sequence ID" value="RFS18861.1"/>
    <property type="molecule type" value="Genomic_DNA"/>
</dbReference>
<proteinExistence type="predicted"/>
<dbReference type="OrthoDB" id="951410at2"/>
<dbReference type="Gene3D" id="2.40.128.110">
    <property type="entry name" value="Lipid/polyisoprenoid-binding, YceI-like"/>
    <property type="match status" value="1"/>
</dbReference>
<dbReference type="PANTHER" id="PTHR34406:SF1">
    <property type="entry name" value="PROTEIN YCEI"/>
    <property type="match status" value="1"/>
</dbReference>
<accession>A0A3E1Y2H6</accession>
<dbReference type="InterPro" id="IPR007372">
    <property type="entry name" value="Lipid/polyisoprenoid-bd_YceI"/>
</dbReference>
<dbReference type="Proteomes" id="UP000260644">
    <property type="component" value="Unassembled WGS sequence"/>
</dbReference>
<keyword evidence="3" id="KW-1185">Reference proteome</keyword>
<organism evidence="2 3">
    <name type="scientific">Chitinophaga silvatica</name>
    <dbReference type="NCBI Taxonomy" id="2282649"/>
    <lineage>
        <taxon>Bacteria</taxon>
        <taxon>Pseudomonadati</taxon>
        <taxon>Bacteroidota</taxon>
        <taxon>Chitinophagia</taxon>
        <taxon>Chitinophagales</taxon>
        <taxon>Chitinophagaceae</taxon>
        <taxon>Chitinophaga</taxon>
    </lineage>
</organism>
<feature type="domain" description="Lipid/polyisoprenoid-binding YceI-like" evidence="1">
    <location>
        <begin position="31"/>
        <end position="201"/>
    </location>
</feature>
<sequence length="201" mass="22218">MIQKIYSLFFVLAVLTIFSSCSRKDSNLTINSTVDESLSSIKWTGSAPTHSHEGAFKVSGSLQSNKNSKITGGSFTIPIGSITNFDLTDEALKEQLLEHLLSDEFFDLVKYPEAKLVIKKVEEYSDAISSANTMIIADFTMLGQTHSINIPALVKGENGKFSAEGSFKINRLNWGMNSFNDPNGTLYILPDVEITLDLYFK</sequence>
<evidence type="ECO:0000313" key="2">
    <source>
        <dbReference type="EMBL" id="RFS18861.1"/>
    </source>
</evidence>